<proteinExistence type="predicted"/>
<sequence length="144" mass="15337">MPYPAREPTFLPLTVATARDAADAPGSAELTRGARVVQYCAEAANEAAVDTWTAMLAGCDYPGRRALPSRLHELTEATSVYVGTQWWYGDGSVHRRRVADAEDRIGEAVADGDGAEFAEAFVGYDQAVAAVVVRVQSQMGTNAS</sequence>
<accession>A0A3E0HCC8</accession>
<reference evidence="1 2" key="1">
    <citation type="submission" date="2018-08" db="EMBL/GenBank/DDBJ databases">
        <title>Genomic Encyclopedia of Archaeal and Bacterial Type Strains, Phase II (KMG-II): from individual species to whole genera.</title>
        <authorList>
            <person name="Goeker M."/>
        </authorList>
    </citation>
    <scope>NUCLEOTIDE SEQUENCE [LARGE SCALE GENOMIC DNA]</scope>
    <source>
        <strain evidence="1 2">DSM 45791</strain>
    </source>
</reference>
<organism evidence="1 2">
    <name type="scientific">Kutzneria buriramensis</name>
    <dbReference type="NCBI Taxonomy" id="1045776"/>
    <lineage>
        <taxon>Bacteria</taxon>
        <taxon>Bacillati</taxon>
        <taxon>Actinomycetota</taxon>
        <taxon>Actinomycetes</taxon>
        <taxon>Pseudonocardiales</taxon>
        <taxon>Pseudonocardiaceae</taxon>
        <taxon>Kutzneria</taxon>
    </lineage>
</organism>
<comment type="caution">
    <text evidence="1">The sequence shown here is derived from an EMBL/GenBank/DDBJ whole genome shotgun (WGS) entry which is preliminary data.</text>
</comment>
<name>A0A3E0HCC8_9PSEU</name>
<keyword evidence="2" id="KW-1185">Reference proteome</keyword>
<evidence type="ECO:0000313" key="2">
    <source>
        <dbReference type="Proteomes" id="UP000256269"/>
    </source>
</evidence>
<gene>
    <name evidence="1" type="ORF">BCF44_111214</name>
</gene>
<dbReference type="EMBL" id="QUNO01000011">
    <property type="protein sequence ID" value="REH41910.1"/>
    <property type="molecule type" value="Genomic_DNA"/>
</dbReference>
<dbReference type="OrthoDB" id="3631719at2"/>
<dbReference type="AlphaFoldDB" id="A0A3E0HCC8"/>
<dbReference type="Proteomes" id="UP000256269">
    <property type="component" value="Unassembled WGS sequence"/>
</dbReference>
<evidence type="ECO:0000313" key="1">
    <source>
        <dbReference type="EMBL" id="REH41910.1"/>
    </source>
</evidence>
<protein>
    <submittedName>
        <fullName evidence="1">Uncharacterized protein</fullName>
    </submittedName>
</protein>